<sequence length="501" mass="52541">MSIISALLTPFTDPLMLLALSLGTFAGVYVGAIPGLTGTMAVSLLVSLTFGWSTHVSLAAMIGVYVGAVFGGSRSAILLNIPGAPAAVATGFDGYPMAQKGKAAQALGITTTMSVVGGVFGVLCLAIFTPVVSKVALNFSPMDYFMLGVMGLMMIGALGGGSMIRGLMGACVGILLGRIGSDNLTGVLRFTLGMNELKAGIPSVVAMIGLYGFSEALMQLKDKNFGVVKQDLSRIVPHFSEVKKHLGLTLRCSSIGTLIGALPGAGGTVAALLAYDHAKRTTKNPEVPFGEGAVEGLVAPESSNNAAVGGAFIPMLTLGVPGDAVTAIIMSALVVHGMNPGPLLMKNSSDLFYIVVSLCLLANVLLLPFGLTGIKIFAKFVEIPKGRLFPIIVILAVTGAYVTNNMTFHIAWMLIFGFLGYLLKKWKYSASPLVLGIVLGSMLETNMRNAIISFRGVGGAIASVFTRPISLVLFLVILYTMINRTVLWKKFMSLFKRQKNS</sequence>
<dbReference type="InterPro" id="IPR002823">
    <property type="entry name" value="DUF112_TM"/>
</dbReference>
<dbReference type="PANTHER" id="PTHR35342:SF5">
    <property type="entry name" value="TRICARBOXYLIC TRANSPORT PROTEIN"/>
    <property type="match status" value="1"/>
</dbReference>
<gene>
    <name evidence="3" type="ORF">LKD81_01535</name>
</gene>
<dbReference type="RefSeq" id="WP_308452470.1">
    <property type="nucleotide sequence ID" value="NZ_JAJEQR010000003.1"/>
</dbReference>
<dbReference type="Pfam" id="PF01970">
    <property type="entry name" value="TctA"/>
    <property type="match status" value="1"/>
</dbReference>
<feature type="transmembrane region" description="Helical" evidence="1">
    <location>
        <begin position="351"/>
        <end position="374"/>
    </location>
</feature>
<comment type="caution">
    <text evidence="3">The sequence shown here is derived from an EMBL/GenBank/DDBJ whole genome shotgun (WGS) entry which is preliminary data.</text>
</comment>
<organism evidence="3 4">
    <name type="scientific">Hominifimenecus microfluidus</name>
    <dbReference type="NCBI Taxonomy" id="2885348"/>
    <lineage>
        <taxon>Bacteria</taxon>
        <taxon>Bacillati</taxon>
        <taxon>Bacillota</taxon>
        <taxon>Clostridia</taxon>
        <taxon>Lachnospirales</taxon>
        <taxon>Lachnospiraceae</taxon>
        <taxon>Hominifimenecus</taxon>
    </lineage>
</organism>
<evidence type="ECO:0000313" key="3">
    <source>
        <dbReference type="EMBL" id="MCC2229684.1"/>
    </source>
</evidence>
<dbReference type="PANTHER" id="PTHR35342">
    <property type="entry name" value="TRICARBOXYLIC TRANSPORT PROTEIN"/>
    <property type="match status" value="1"/>
</dbReference>
<keyword evidence="1" id="KW-1133">Transmembrane helix</keyword>
<dbReference type="AlphaFoldDB" id="A0AAE3E7Z3"/>
<feature type="transmembrane region" description="Helical" evidence="1">
    <location>
        <begin position="459"/>
        <end position="482"/>
    </location>
</feature>
<dbReference type="EMBL" id="JAJEQR010000003">
    <property type="protein sequence ID" value="MCC2229684.1"/>
    <property type="molecule type" value="Genomic_DNA"/>
</dbReference>
<feature type="transmembrane region" description="Helical" evidence="1">
    <location>
        <begin position="255"/>
        <end position="275"/>
    </location>
</feature>
<keyword evidence="4" id="KW-1185">Reference proteome</keyword>
<protein>
    <submittedName>
        <fullName evidence="3">Tripartite tricarboxylate transporter permease</fullName>
    </submittedName>
</protein>
<feature type="transmembrane region" description="Helical" evidence="1">
    <location>
        <begin position="15"/>
        <end position="32"/>
    </location>
</feature>
<feature type="transmembrane region" description="Helical" evidence="1">
    <location>
        <begin position="408"/>
        <end position="423"/>
    </location>
</feature>
<feature type="transmembrane region" description="Helical" evidence="1">
    <location>
        <begin position="107"/>
        <end position="132"/>
    </location>
</feature>
<evidence type="ECO:0000256" key="1">
    <source>
        <dbReference type="SAM" id="Phobius"/>
    </source>
</evidence>
<feature type="transmembrane region" description="Helical" evidence="1">
    <location>
        <begin position="197"/>
        <end position="214"/>
    </location>
</feature>
<feature type="transmembrane region" description="Helical" evidence="1">
    <location>
        <begin position="44"/>
        <end position="70"/>
    </location>
</feature>
<keyword evidence="1" id="KW-0472">Membrane</keyword>
<feature type="transmembrane region" description="Helical" evidence="1">
    <location>
        <begin position="76"/>
        <end position="95"/>
    </location>
</feature>
<feature type="transmembrane region" description="Helical" evidence="1">
    <location>
        <begin position="320"/>
        <end position="339"/>
    </location>
</feature>
<reference evidence="3" key="1">
    <citation type="submission" date="2021-10" db="EMBL/GenBank/DDBJ databases">
        <title>Anaerobic single-cell dispensing facilitates the cultivation of human gut bacteria.</title>
        <authorList>
            <person name="Afrizal A."/>
        </authorList>
    </citation>
    <scope>NUCLEOTIDE SEQUENCE</scope>
    <source>
        <strain evidence="3">CLA-AA-H215</strain>
    </source>
</reference>
<evidence type="ECO:0000313" key="4">
    <source>
        <dbReference type="Proteomes" id="UP001198182"/>
    </source>
</evidence>
<evidence type="ECO:0000259" key="2">
    <source>
        <dbReference type="Pfam" id="PF01970"/>
    </source>
</evidence>
<dbReference type="Proteomes" id="UP001198182">
    <property type="component" value="Unassembled WGS sequence"/>
</dbReference>
<feature type="transmembrane region" description="Helical" evidence="1">
    <location>
        <begin position="144"/>
        <end position="176"/>
    </location>
</feature>
<name>A0AAE3E7Z3_9FIRM</name>
<feature type="domain" description="DUF112" evidence="2">
    <location>
        <begin position="17"/>
        <end position="435"/>
    </location>
</feature>
<feature type="transmembrane region" description="Helical" evidence="1">
    <location>
        <begin position="430"/>
        <end position="447"/>
    </location>
</feature>
<feature type="transmembrane region" description="Helical" evidence="1">
    <location>
        <begin position="386"/>
        <end position="402"/>
    </location>
</feature>
<accession>A0AAE3E7Z3</accession>
<keyword evidence="1" id="KW-0812">Transmembrane</keyword>
<proteinExistence type="predicted"/>